<dbReference type="PRINTS" id="PR00812">
    <property type="entry name" value="BCTERIALGSPF"/>
</dbReference>
<dbReference type="PROSITE" id="PS00874">
    <property type="entry name" value="T2SP_F"/>
    <property type="match status" value="1"/>
</dbReference>
<dbReference type="PANTHER" id="PTHR30012:SF0">
    <property type="entry name" value="TYPE II SECRETION SYSTEM PROTEIN F-RELATED"/>
    <property type="match status" value="1"/>
</dbReference>
<keyword evidence="4" id="KW-1003">Cell membrane</keyword>
<gene>
    <name evidence="12" type="ORF">SAMN02744037_00936</name>
</gene>
<feature type="transmembrane region" description="Helical" evidence="10">
    <location>
        <begin position="210"/>
        <end position="237"/>
    </location>
</feature>
<feature type="transmembrane region" description="Helical" evidence="10">
    <location>
        <begin position="169"/>
        <end position="190"/>
    </location>
</feature>
<protein>
    <submittedName>
        <fullName evidence="12">Type IV pilus assembly protein PilC</fullName>
    </submittedName>
</protein>
<keyword evidence="6 9" id="KW-0812">Transmembrane</keyword>
<dbReference type="InterPro" id="IPR001992">
    <property type="entry name" value="T2SS_GspF/T4SS_PilC_CS"/>
</dbReference>
<comment type="similarity">
    <text evidence="2 9">Belongs to the GSP F family.</text>
</comment>
<evidence type="ECO:0000256" key="3">
    <source>
        <dbReference type="ARBA" id="ARBA00022448"/>
    </source>
</evidence>
<keyword evidence="3 9" id="KW-0813">Transport</keyword>
<evidence type="ECO:0000256" key="4">
    <source>
        <dbReference type="ARBA" id="ARBA00022475"/>
    </source>
</evidence>
<evidence type="ECO:0000256" key="8">
    <source>
        <dbReference type="ARBA" id="ARBA00023136"/>
    </source>
</evidence>
<keyword evidence="5" id="KW-0997">Cell inner membrane</keyword>
<evidence type="ECO:0000256" key="2">
    <source>
        <dbReference type="ARBA" id="ARBA00005745"/>
    </source>
</evidence>
<dbReference type="Pfam" id="PF00482">
    <property type="entry name" value="T2SSF"/>
    <property type="match status" value="2"/>
</dbReference>
<evidence type="ECO:0000256" key="7">
    <source>
        <dbReference type="ARBA" id="ARBA00022989"/>
    </source>
</evidence>
<evidence type="ECO:0000259" key="11">
    <source>
        <dbReference type="Pfam" id="PF00482"/>
    </source>
</evidence>
<sequence>MPNYKYSAIDKSGKKIEGKHTANSKEEVLLMLRQKNYYPTKVEEDIGSKEIRLSDMFRKIKTKDIAVFCRQFYTLLNAGVTIINCLDILRLQTENKKFAKIIGNIHDDVQKGLTFSEGLKKQKDIFPDLLINMIEAGEVSGNLDVIMERMAVHYEKENKINNKIKGAMAYPMILSIVAVGVIVFLLTFVMPTFVGMFESSGVQLPLPTRILLFISEIIKNYWYIHLLTLTVIIYGIIKYMKSDRGKSFLGIIKFRIPIVKGLNQKIITSRFTRTLSTLLSSGVPLIQSLEIVSKIVGNIIVEKGILKAKEEVRKGIDLATPIKNIGVFPPMATSMIKIGEESGSLDEILEKTANFYDEEVETALEQFTKLLEPLMIVVMAVVVGFIVIAMVLPMFDMMNTIEM</sequence>
<keyword evidence="8 10" id="KW-0472">Membrane</keyword>
<dbReference type="EMBL" id="FRAE01000015">
    <property type="protein sequence ID" value="SHJ82622.1"/>
    <property type="molecule type" value="Genomic_DNA"/>
</dbReference>
<dbReference type="OrthoDB" id="9805682at2"/>
<dbReference type="RefSeq" id="WP_072887747.1">
    <property type="nucleotide sequence ID" value="NZ_FRAE01000015.1"/>
</dbReference>
<dbReference type="PANTHER" id="PTHR30012">
    <property type="entry name" value="GENERAL SECRETION PATHWAY PROTEIN"/>
    <property type="match status" value="1"/>
</dbReference>
<organism evidence="12 13">
    <name type="scientific">Tepidibacter formicigenes DSM 15518</name>
    <dbReference type="NCBI Taxonomy" id="1123349"/>
    <lineage>
        <taxon>Bacteria</taxon>
        <taxon>Bacillati</taxon>
        <taxon>Bacillota</taxon>
        <taxon>Clostridia</taxon>
        <taxon>Peptostreptococcales</taxon>
        <taxon>Peptostreptococcaceae</taxon>
        <taxon>Tepidibacter</taxon>
    </lineage>
</organism>
<proteinExistence type="inferred from homology"/>
<evidence type="ECO:0000256" key="1">
    <source>
        <dbReference type="ARBA" id="ARBA00004429"/>
    </source>
</evidence>
<keyword evidence="7 10" id="KW-1133">Transmembrane helix</keyword>
<dbReference type="InterPro" id="IPR003004">
    <property type="entry name" value="GspF/PilC"/>
</dbReference>
<name>A0A1M6MGM8_9FIRM</name>
<evidence type="ECO:0000256" key="5">
    <source>
        <dbReference type="ARBA" id="ARBA00022519"/>
    </source>
</evidence>
<feature type="transmembrane region" description="Helical" evidence="10">
    <location>
        <begin position="374"/>
        <end position="395"/>
    </location>
</feature>
<dbReference type="InterPro" id="IPR042094">
    <property type="entry name" value="T2SS_GspF_sf"/>
</dbReference>
<dbReference type="GO" id="GO:0005886">
    <property type="term" value="C:plasma membrane"/>
    <property type="evidence" value="ECO:0007669"/>
    <property type="project" value="UniProtKB-SubCell"/>
</dbReference>
<dbReference type="InterPro" id="IPR018076">
    <property type="entry name" value="T2SS_GspF_dom"/>
</dbReference>
<evidence type="ECO:0000256" key="6">
    <source>
        <dbReference type="ARBA" id="ARBA00022692"/>
    </source>
</evidence>
<feature type="domain" description="Type II secretion system protein GspF" evidence="11">
    <location>
        <begin position="68"/>
        <end position="191"/>
    </location>
</feature>
<dbReference type="STRING" id="1123349.SAMN02744037_00936"/>
<dbReference type="Proteomes" id="UP000242497">
    <property type="component" value="Unassembled WGS sequence"/>
</dbReference>
<evidence type="ECO:0000313" key="13">
    <source>
        <dbReference type="Proteomes" id="UP000242497"/>
    </source>
</evidence>
<reference evidence="13" key="1">
    <citation type="submission" date="2016-11" db="EMBL/GenBank/DDBJ databases">
        <authorList>
            <person name="Varghese N."/>
            <person name="Submissions S."/>
        </authorList>
    </citation>
    <scope>NUCLEOTIDE SEQUENCE [LARGE SCALE GENOMIC DNA]</scope>
    <source>
        <strain evidence="13">DSM 15518</strain>
    </source>
</reference>
<dbReference type="FunFam" id="1.20.81.30:FF:000001">
    <property type="entry name" value="Type II secretion system protein F"/>
    <property type="match status" value="2"/>
</dbReference>
<evidence type="ECO:0000313" key="12">
    <source>
        <dbReference type="EMBL" id="SHJ82622.1"/>
    </source>
</evidence>
<evidence type="ECO:0000256" key="9">
    <source>
        <dbReference type="RuleBase" id="RU003923"/>
    </source>
</evidence>
<dbReference type="Gene3D" id="1.20.81.30">
    <property type="entry name" value="Type II secretion system (T2SS), domain F"/>
    <property type="match status" value="2"/>
</dbReference>
<keyword evidence="13" id="KW-1185">Reference proteome</keyword>
<accession>A0A1M6MGM8</accession>
<comment type="subcellular location">
    <subcellularLocation>
        <location evidence="1">Cell inner membrane</location>
        <topology evidence="1">Multi-pass membrane protein</topology>
    </subcellularLocation>
    <subcellularLocation>
        <location evidence="9">Cell membrane</location>
        <topology evidence="9">Multi-pass membrane protein</topology>
    </subcellularLocation>
</comment>
<evidence type="ECO:0000256" key="10">
    <source>
        <dbReference type="SAM" id="Phobius"/>
    </source>
</evidence>
<feature type="domain" description="Type II secretion system protein GspF" evidence="11">
    <location>
        <begin position="271"/>
        <end position="393"/>
    </location>
</feature>
<dbReference type="GO" id="GO:0009306">
    <property type="term" value="P:protein secretion"/>
    <property type="evidence" value="ECO:0007669"/>
    <property type="project" value="InterPro"/>
</dbReference>
<dbReference type="AlphaFoldDB" id="A0A1M6MGM8"/>